<evidence type="ECO:0000256" key="1">
    <source>
        <dbReference type="SAM" id="Phobius"/>
    </source>
</evidence>
<dbReference type="Proteomes" id="UP000196230">
    <property type="component" value="Unassembled WGS sequence"/>
</dbReference>
<keyword evidence="1" id="KW-0472">Membrane</keyword>
<feature type="transmembrane region" description="Helical" evidence="1">
    <location>
        <begin position="68"/>
        <end position="88"/>
    </location>
</feature>
<sequence length="159" mass="17177">MDENIHYETISFTLPWVGLWATLICGAIALTLILVAVVRVRRHRAHSARESRNVDPNLLHDTAIQRRVGYGFAVLAAAAAVMGVVVFIQDRAAFESNVKAKYPEIVEVTNVKQTGTSFTADLTYADGHTAVGELVMVEQATGEPRIGEDILGEPGTGGM</sequence>
<organism evidence="2 4">
    <name type="scientific">Micrococcus lylae</name>
    <dbReference type="NCBI Taxonomy" id="1273"/>
    <lineage>
        <taxon>Bacteria</taxon>
        <taxon>Bacillati</taxon>
        <taxon>Actinomycetota</taxon>
        <taxon>Actinomycetes</taxon>
        <taxon>Micrococcales</taxon>
        <taxon>Micrococcaceae</taxon>
        <taxon>Micrococcus</taxon>
    </lineage>
</organism>
<dbReference type="RefSeq" id="WP_067191590.1">
    <property type="nucleotide sequence ID" value="NZ_CP126965.1"/>
</dbReference>
<keyword evidence="1" id="KW-0812">Transmembrane</keyword>
<reference evidence="2 4" key="1">
    <citation type="submission" date="2017-02" db="EMBL/GenBank/DDBJ databases">
        <authorList>
            <person name="Peterson S.W."/>
        </authorList>
    </citation>
    <scope>NUCLEOTIDE SEQUENCE [LARGE SCALE GENOMIC DNA]</scope>
    <source>
        <strain evidence="2 4">2B3F</strain>
    </source>
</reference>
<accession>A0A1R4IHY6</accession>
<keyword evidence="5" id="KW-1185">Reference proteome</keyword>
<dbReference type="EMBL" id="SPKT01000026">
    <property type="protein sequence ID" value="TFH98028.1"/>
    <property type="molecule type" value="Genomic_DNA"/>
</dbReference>
<keyword evidence="1" id="KW-1133">Transmembrane helix</keyword>
<name>A0A1R4IHY6_9MICC</name>
<dbReference type="EMBL" id="FUKP01000015">
    <property type="protein sequence ID" value="SJN19348.1"/>
    <property type="molecule type" value="Genomic_DNA"/>
</dbReference>
<protein>
    <submittedName>
        <fullName evidence="2">Uncharacterized protein</fullName>
    </submittedName>
</protein>
<dbReference type="AlphaFoldDB" id="A0A1R4IHY6"/>
<gene>
    <name evidence="3" type="ORF">E4A49_10605</name>
    <name evidence="2" type="ORF">FM125_02540</name>
</gene>
<evidence type="ECO:0000313" key="5">
    <source>
        <dbReference type="Proteomes" id="UP000297477"/>
    </source>
</evidence>
<dbReference type="Proteomes" id="UP000297477">
    <property type="component" value="Unassembled WGS sequence"/>
</dbReference>
<evidence type="ECO:0000313" key="4">
    <source>
        <dbReference type="Proteomes" id="UP000196230"/>
    </source>
</evidence>
<evidence type="ECO:0000313" key="2">
    <source>
        <dbReference type="EMBL" id="SJN19348.1"/>
    </source>
</evidence>
<proteinExistence type="predicted"/>
<evidence type="ECO:0000313" key="3">
    <source>
        <dbReference type="EMBL" id="TFH98028.1"/>
    </source>
</evidence>
<feature type="transmembrane region" description="Helical" evidence="1">
    <location>
        <begin position="20"/>
        <end position="40"/>
    </location>
</feature>
<reference evidence="3 5" key="2">
    <citation type="submission" date="2019-03" db="EMBL/GenBank/DDBJ databases">
        <title>Reclassification of Micrococcus aloeverae and Micrococcus yunnanensis as later heterotypic synonyms of Micrococcus luteus.</title>
        <authorList>
            <person name="Huang C.-H."/>
        </authorList>
    </citation>
    <scope>NUCLEOTIDE SEQUENCE [LARGE SCALE GENOMIC DNA]</scope>
    <source>
        <strain evidence="3 5">BCRC 12151</strain>
    </source>
</reference>